<gene>
    <name evidence="1" type="ORF">N8T08_008769</name>
</gene>
<reference evidence="1 2" key="1">
    <citation type="journal article" date="2023" name="ACS Omega">
        <title>Identification of the Neoaspergillic Acid Biosynthesis Gene Cluster by Establishing an In Vitro CRISPR-Ribonucleoprotein Genetic System in Aspergillus melleus.</title>
        <authorList>
            <person name="Yuan B."/>
            <person name="Grau M.F."/>
            <person name="Murata R.M."/>
            <person name="Torok T."/>
            <person name="Venkateswaran K."/>
            <person name="Stajich J.E."/>
            <person name="Wang C.C.C."/>
        </authorList>
    </citation>
    <scope>NUCLEOTIDE SEQUENCE [LARGE SCALE GENOMIC DNA]</scope>
    <source>
        <strain evidence="1 2">IMV 1140</strain>
    </source>
</reference>
<proteinExistence type="predicted"/>
<evidence type="ECO:0000313" key="2">
    <source>
        <dbReference type="Proteomes" id="UP001177260"/>
    </source>
</evidence>
<dbReference type="Proteomes" id="UP001177260">
    <property type="component" value="Unassembled WGS sequence"/>
</dbReference>
<sequence length="397" mass="43280">MFGKHLLVYDLLAWLAWMPLALAAPNRIIARASSSSPVVSYPASLSHGPYSGTPTITGALNATSIGPGISRLGVAPPATTYPSDGHLHDAEPGPYILAGGVRTKGTTPVYNAKSDFDYESLALALYQEYIERDLFHDGLARFSEEDFTAAGLTAEDRYLIQFMVEQEVGHATMLTNILGAKAPKQCNYNYLYTTVQEFIDTSAKSSLASGIRGQSASVLGLDLAGTIHQLLSSRPDPSGLAELPSASYSKPAEPDPHQWEFCIQRDPRRRRHEPFNQLRHPQGPVMSQFHRRRNELQSCHHPQSHAASLSRPGRSVSLTWDAPGAHVGPNNSYVTSSQAREVARLFNRTCRRMLATRPSTGLTVFIAITDSGLYLTPFNLSMINPHVVAGPALYQAG</sequence>
<name>A0ACC3AV09_9EURO</name>
<organism evidence="1 2">
    <name type="scientific">Aspergillus melleus</name>
    <dbReference type="NCBI Taxonomy" id="138277"/>
    <lineage>
        <taxon>Eukaryota</taxon>
        <taxon>Fungi</taxon>
        <taxon>Dikarya</taxon>
        <taxon>Ascomycota</taxon>
        <taxon>Pezizomycotina</taxon>
        <taxon>Eurotiomycetes</taxon>
        <taxon>Eurotiomycetidae</taxon>
        <taxon>Eurotiales</taxon>
        <taxon>Aspergillaceae</taxon>
        <taxon>Aspergillus</taxon>
        <taxon>Aspergillus subgen. Circumdati</taxon>
    </lineage>
</organism>
<protein>
    <submittedName>
        <fullName evidence="1">Uncharacterized protein</fullName>
    </submittedName>
</protein>
<dbReference type="EMBL" id="JAOPJF010000060">
    <property type="protein sequence ID" value="KAK1141671.1"/>
    <property type="molecule type" value="Genomic_DNA"/>
</dbReference>
<accession>A0ACC3AV09</accession>
<keyword evidence="2" id="KW-1185">Reference proteome</keyword>
<evidence type="ECO:0000313" key="1">
    <source>
        <dbReference type="EMBL" id="KAK1141671.1"/>
    </source>
</evidence>
<comment type="caution">
    <text evidence="1">The sequence shown here is derived from an EMBL/GenBank/DDBJ whole genome shotgun (WGS) entry which is preliminary data.</text>
</comment>